<reference evidence="11" key="1">
    <citation type="submission" date="2021-12" db="EMBL/GenBank/DDBJ databases">
        <title>Discovery of the Pendulisporaceae a myxobacterial family with distinct sporulation behavior and unique specialized metabolism.</title>
        <authorList>
            <person name="Garcia R."/>
            <person name="Popoff A."/>
            <person name="Bader C.D."/>
            <person name="Loehr J."/>
            <person name="Walesch S."/>
            <person name="Walt C."/>
            <person name="Boldt J."/>
            <person name="Bunk B."/>
            <person name="Haeckl F.J.F.P.J."/>
            <person name="Gunesch A.P."/>
            <person name="Birkelbach J."/>
            <person name="Nuebel U."/>
            <person name="Pietschmann T."/>
            <person name="Bach T."/>
            <person name="Mueller R."/>
        </authorList>
    </citation>
    <scope>NUCLEOTIDE SEQUENCE</scope>
    <source>
        <strain evidence="11">MSr11367</strain>
    </source>
</reference>
<comment type="subcellular location">
    <subcellularLocation>
        <location evidence="1">Cell inner membrane</location>
        <topology evidence="1">Multi-pass membrane protein</topology>
    </subcellularLocation>
</comment>
<protein>
    <submittedName>
        <fullName evidence="11">MHS family MFS transporter</fullName>
    </submittedName>
</protein>
<evidence type="ECO:0000256" key="2">
    <source>
        <dbReference type="ARBA" id="ARBA00022448"/>
    </source>
</evidence>
<dbReference type="PROSITE" id="PS50850">
    <property type="entry name" value="MFS"/>
    <property type="match status" value="1"/>
</dbReference>
<dbReference type="InterPro" id="IPR011701">
    <property type="entry name" value="MFS"/>
</dbReference>
<name>A0ABZ2L2C0_9BACT</name>
<evidence type="ECO:0000313" key="11">
    <source>
        <dbReference type="EMBL" id="WXB04123.1"/>
    </source>
</evidence>
<evidence type="ECO:0000256" key="7">
    <source>
        <dbReference type="ARBA" id="ARBA00023136"/>
    </source>
</evidence>
<dbReference type="NCBIfam" id="TIGR00883">
    <property type="entry name" value="2A0106"/>
    <property type="match status" value="1"/>
</dbReference>
<evidence type="ECO:0000256" key="9">
    <source>
        <dbReference type="SAM" id="Phobius"/>
    </source>
</evidence>
<dbReference type="RefSeq" id="WP_394833758.1">
    <property type="nucleotide sequence ID" value="NZ_CP089929.1"/>
</dbReference>
<proteinExistence type="predicted"/>
<evidence type="ECO:0000256" key="8">
    <source>
        <dbReference type="SAM" id="MobiDB-lite"/>
    </source>
</evidence>
<dbReference type="Gene3D" id="1.20.1250.20">
    <property type="entry name" value="MFS general substrate transporter like domains"/>
    <property type="match status" value="2"/>
</dbReference>
<feature type="transmembrane region" description="Helical" evidence="9">
    <location>
        <begin position="12"/>
        <end position="38"/>
    </location>
</feature>
<evidence type="ECO:0000256" key="3">
    <source>
        <dbReference type="ARBA" id="ARBA00022475"/>
    </source>
</evidence>
<dbReference type="CDD" id="cd17369">
    <property type="entry name" value="MFS_ShiA_like"/>
    <property type="match status" value="1"/>
</dbReference>
<evidence type="ECO:0000313" key="12">
    <source>
        <dbReference type="Proteomes" id="UP001374803"/>
    </source>
</evidence>
<keyword evidence="2" id="KW-0813">Transport</keyword>
<feature type="transmembrane region" description="Helical" evidence="9">
    <location>
        <begin position="274"/>
        <end position="292"/>
    </location>
</feature>
<dbReference type="SUPFAM" id="SSF103473">
    <property type="entry name" value="MFS general substrate transporter"/>
    <property type="match status" value="1"/>
</dbReference>
<evidence type="ECO:0000259" key="10">
    <source>
        <dbReference type="PROSITE" id="PS50850"/>
    </source>
</evidence>
<dbReference type="PANTHER" id="PTHR43045:SF1">
    <property type="entry name" value="SHIKIMATE TRANSPORTER"/>
    <property type="match status" value="1"/>
</dbReference>
<sequence>MRNSDTRAIVKVAVASFVGTAIEWYDFFLYGTAAALVFNKLFFPKFDPLMGTLLSFATFAVGFVARPVGGVVFGHYGDRIGRKAMLSLTLLIMGLATFAIGLLPTYDSIGVLAPVCLVALRLFQGFGLGGEWGGAVLMAVEHAPPNRRGFYGSWPQTGVPAGLLLSTGTFALVSRMPEADFLAWGWRIPFLATVVLVGVGAFIRFHVVESPAFAQVKEEKQEAKLPILEVLRKYKKSVALAMGARLAENAFFYIYTTFVLAYATEHLKVARQTVLTGVLLAAAIDLAAIPFFGHLSDRFGRRPVYMFGAAFSLLFVCPFFWLVDTARAELLWCAIIVGVSVGHAAMYGPQASFFSELFGARVRYSGASLGYQLASVLAGGLSPMIAASLLRSAGGSWWSVAVYMMALALLTLIAVYFASETATVDPGPPKGGSPDDEPSVGIAPTASRSV</sequence>
<evidence type="ECO:0000256" key="4">
    <source>
        <dbReference type="ARBA" id="ARBA00022519"/>
    </source>
</evidence>
<dbReference type="Proteomes" id="UP001374803">
    <property type="component" value="Chromosome"/>
</dbReference>
<dbReference type="InterPro" id="IPR020846">
    <property type="entry name" value="MFS_dom"/>
</dbReference>
<feature type="transmembrane region" description="Helical" evidence="9">
    <location>
        <begin position="50"/>
        <end position="73"/>
    </location>
</feature>
<keyword evidence="3" id="KW-1003">Cell membrane</keyword>
<feature type="transmembrane region" description="Helical" evidence="9">
    <location>
        <begin position="369"/>
        <end position="390"/>
    </location>
</feature>
<keyword evidence="4" id="KW-0997">Cell inner membrane</keyword>
<dbReference type="InterPro" id="IPR036259">
    <property type="entry name" value="MFS_trans_sf"/>
</dbReference>
<accession>A0ABZ2L2C0</accession>
<keyword evidence="12" id="KW-1185">Reference proteome</keyword>
<evidence type="ECO:0000256" key="6">
    <source>
        <dbReference type="ARBA" id="ARBA00022989"/>
    </source>
</evidence>
<dbReference type="EMBL" id="CP089983">
    <property type="protein sequence ID" value="WXB04123.1"/>
    <property type="molecule type" value="Genomic_DNA"/>
</dbReference>
<feature type="transmembrane region" description="Helical" evidence="9">
    <location>
        <begin position="85"/>
        <end position="103"/>
    </location>
</feature>
<feature type="transmembrane region" description="Helical" evidence="9">
    <location>
        <begin position="238"/>
        <end position="262"/>
    </location>
</feature>
<feature type="transmembrane region" description="Helical" evidence="9">
    <location>
        <begin position="397"/>
        <end position="418"/>
    </location>
</feature>
<feature type="region of interest" description="Disordered" evidence="8">
    <location>
        <begin position="425"/>
        <end position="450"/>
    </location>
</feature>
<dbReference type="Pfam" id="PF07690">
    <property type="entry name" value="MFS_1"/>
    <property type="match status" value="1"/>
</dbReference>
<keyword evidence="5 9" id="KW-0812">Transmembrane</keyword>
<feature type="transmembrane region" description="Helical" evidence="9">
    <location>
        <begin position="304"/>
        <end position="323"/>
    </location>
</feature>
<organism evidence="11 12">
    <name type="scientific">Pendulispora rubella</name>
    <dbReference type="NCBI Taxonomy" id="2741070"/>
    <lineage>
        <taxon>Bacteria</taxon>
        <taxon>Pseudomonadati</taxon>
        <taxon>Myxococcota</taxon>
        <taxon>Myxococcia</taxon>
        <taxon>Myxococcales</taxon>
        <taxon>Sorangiineae</taxon>
        <taxon>Pendulisporaceae</taxon>
        <taxon>Pendulispora</taxon>
    </lineage>
</organism>
<evidence type="ECO:0000256" key="5">
    <source>
        <dbReference type="ARBA" id="ARBA00022692"/>
    </source>
</evidence>
<dbReference type="InterPro" id="IPR004736">
    <property type="entry name" value="MHS_symport"/>
</dbReference>
<keyword evidence="7 9" id="KW-0472">Membrane</keyword>
<evidence type="ECO:0000256" key="1">
    <source>
        <dbReference type="ARBA" id="ARBA00004429"/>
    </source>
</evidence>
<keyword evidence="6 9" id="KW-1133">Transmembrane helix</keyword>
<feature type="transmembrane region" description="Helical" evidence="9">
    <location>
        <begin position="184"/>
        <end position="203"/>
    </location>
</feature>
<gene>
    <name evidence="11" type="ORF">LVJ94_45360</name>
</gene>
<feature type="domain" description="Major facilitator superfamily (MFS) profile" evidence="10">
    <location>
        <begin position="12"/>
        <end position="423"/>
    </location>
</feature>
<dbReference type="PANTHER" id="PTHR43045">
    <property type="entry name" value="SHIKIMATE TRANSPORTER"/>
    <property type="match status" value="1"/>
</dbReference>
<feature type="transmembrane region" description="Helical" evidence="9">
    <location>
        <begin position="330"/>
        <end position="349"/>
    </location>
</feature>